<comment type="similarity">
    <text evidence="2">Belongs to the DNA polymerase delta/II small subunit family.</text>
</comment>
<evidence type="ECO:0000256" key="1">
    <source>
        <dbReference type="ARBA" id="ARBA00004123"/>
    </source>
</evidence>
<keyword evidence="3" id="KW-0235">DNA replication</keyword>
<dbReference type="Pfam" id="PF04042">
    <property type="entry name" value="DNA_pol_E_B"/>
    <property type="match status" value="1"/>
</dbReference>
<keyword evidence="4" id="KW-0539">Nucleus</keyword>
<dbReference type="GO" id="GO:1902969">
    <property type="term" value="P:mitotic DNA replication"/>
    <property type="evidence" value="ECO:0007669"/>
    <property type="project" value="UniProtKB-ARBA"/>
</dbReference>
<evidence type="ECO:0000256" key="4">
    <source>
        <dbReference type="ARBA" id="ARBA00023242"/>
    </source>
</evidence>
<comment type="subcellular location">
    <subcellularLocation>
        <location evidence="1">Nucleus</location>
    </subcellularLocation>
</comment>
<dbReference type="PANTHER" id="PTHR10416">
    <property type="entry name" value="DNA POLYMERASE DELTA SUBUNIT 2"/>
    <property type="match status" value="1"/>
</dbReference>
<evidence type="ECO:0000313" key="8">
    <source>
        <dbReference type="RefSeq" id="XP_022333018.1"/>
    </source>
</evidence>
<dbReference type="GO" id="GO:0043625">
    <property type="term" value="C:delta DNA polymerase complex"/>
    <property type="evidence" value="ECO:0007669"/>
    <property type="project" value="TreeGrafter"/>
</dbReference>
<dbReference type="CDD" id="cd07387">
    <property type="entry name" value="MPP_PolD2_C"/>
    <property type="match status" value="1"/>
</dbReference>
<dbReference type="GeneID" id="111130346"/>
<dbReference type="PANTHER" id="PTHR10416:SF0">
    <property type="entry name" value="DNA POLYMERASE DELTA SUBUNIT 2"/>
    <property type="match status" value="1"/>
</dbReference>
<reference evidence="8" key="1">
    <citation type="submission" date="2025-08" db="UniProtKB">
        <authorList>
            <consortium name="RefSeq"/>
        </authorList>
    </citation>
    <scope>IDENTIFICATION</scope>
    <source>
        <tissue evidence="8">Whole sample</tissue>
    </source>
</reference>
<feature type="domain" description="DNA polymerase delta subunit OB-fold" evidence="6">
    <location>
        <begin position="48"/>
        <end position="177"/>
    </location>
</feature>
<evidence type="ECO:0000313" key="7">
    <source>
        <dbReference type="Proteomes" id="UP000694844"/>
    </source>
</evidence>
<dbReference type="GO" id="GO:0006271">
    <property type="term" value="P:DNA strand elongation involved in DNA replication"/>
    <property type="evidence" value="ECO:0007669"/>
    <property type="project" value="TreeGrafter"/>
</dbReference>
<dbReference type="GO" id="GO:0003677">
    <property type="term" value="F:DNA binding"/>
    <property type="evidence" value="ECO:0007669"/>
    <property type="project" value="InterPro"/>
</dbReference>
<name>A0A8B8DZN5_CRAVI</name>
<dbReference type="InterPro" id="IPR024826">
    <property type="entry name" value="DNA_pol_delta/II_ssu"/>
</dbReference>
<evidence type="ECO:0000259" key="5">
    <source>
        <dbReference type="Pfam" id="PF04042"/>
    </source>
</evidence>
<dbReference type="KEGG" id="cvn:111130346"/>
<proteinExistence type="inferred from homology"/>
<dbReference type="FunFam" id="3.60.21.50:FF:000002">
    <property type="entry name" value="DNA polymerase delta small subunit"/>
    <property type="match status" value="1"/>
</dbReference>
<dbReference type="InterPro" id="IPR040663">
    <property type="entry name" value="DNA_pol_D_N"/>
</dbReference>
<sequence>MFEKNRNSHPDDLLSKPNQTNKICERQAGNFSDCSERFLLKNKSFSRQYAHLYAERLWEMRPQVVESAKEKWGKDTVFRKLHELKSDETCVVIGTLFKQMELQPSILQEISEEHNLMPQPVRTKFIDELDKLYLEDELQRIILVGDIDIQTAVTGLIIAVYGKEPEDDRGKFHVQSYCFQMLQKQVPRPVIESDKHIVLISGLEIGSKEEEIFTLQLFVDMVTGMLGNSAEEGHSSEICRVIVAGNSLSASTQDKDSLQKAKYLSKKTAAGSVNAIKTLDDIFSQLASCMDVDLMPGEFDPANYTLPQQPLHKCMFPESSLYPTFRTVTNPYDFQAEGVRFLGTSGQAVQDISKFSSNKDPVDILENILHWGHLAPTAPDTLGCYPFYKEDPFIIKDCPHVLFAGNMTMFGSKVYKGSAGQEVRVVSIPRFSQTSTAVVVNLKTLECNPMQFSAPFTPEPNR</sequence>
<dbReference type="Proteomes" id="UP000694844">
    <property type="component" value="Chromosome 4"/>
</dbReference>
<accession>A0A8B8DZN5</accession>
<dbReference type="Pfam" id="PF18018">
    <property type="entry name" value="DNA_pol_D_N"/>
    <property type="match status" value="1"/>
</dbReference>
<dbReference type="InterPro" id="IPR041863">
    <property type="entry name" value="PolD2_C"/>
</dbReference>
<feature type="domain" description="DNA polymerase alpha/delta/epsilon subunit B" evidence="5">
    <location>
        <begin position="197"/>
        <end position="410"/>
    </location>
</feature>
<organism evidence="7 8">
    <name type="scientific">Crassostrea virginica</name>
    <name type="common">Eastern oyster</name>
    <dbReference type="NCBI Taxonomy" id="6565"/>
    <lineage>
        <taxon>Eukaryota</taxon>
        <taxon>Metazoa</taxon>
        <taxon>Spiralia</taxon>
        <taxon>Lophotrochozoa</taxon>
        <taxon>Mollusca</taxon>
        <taxon>Bivalvia</taxon>
        <taxon>Autobranchia</taxon>
        <taxon>Pteriomorphia</taxon>
        <taxon>Ostreida</taxon>
        <taxon>Ostreoidea</taxon>
        <taxon>Ostreidae</taxon>
        <taxon>Crassostrea</taxon>
    </lineage>
</organism>
<dbReference type="AlphaFoldDB" id="A0A8B8DZN5"/>
<dbReference type="Gene3D" id="3.60.21.50">
    <property type="match status" value="2"/>
</dbReference>
<keyword evidence="7" id="KW-1185">Reference proteome</keyword>
<dbReference type="RefSeq" id="XP_022333018.1">
    <property type="nucleotide sequence ID" value="XM_022477310.1"/>
</dbReference>
<evidence type="ECO:0000256" key="3">
    <source>
        <dbReference type="ARBA" id="ARBA00022705"/>
    </source>
</evidence>
<dbReference type="InterPro" id="IPR007185">
    <property type="entry name" value="DNA_pol_a/d/e_bsu"/>
</dbReference>
<evidence type="ECO:0000259" key="6">
    <source>
        <dbReference type="Pfam" id="PF18018"/>
    </source>
</evidence>
<protein>
    <submittedName>
        <fullName evidence="8">DNA polymerase delta subunit 2-like</fullName>
    </submittedName>
</protein>
<dbReference type="OrthoDB" id="3763at2759"/>
<evidence type="ECO:0000256" key="2">
    <source>
        <dbReference type="ARBA" id="ARBA00006035"/>
    </source>
</evidence>
<gene>
    <name evidence="8" type="primary">LOC111130346</name>
</gene>